<gene>
    <name evidence="1" type="ORF">M404DRAFT_713773</name>
</gene>
<protein>
    <submittedName>
        <fullName evidence="1">Uncharacterized protein</fullName>
    </submittedName>
</protein>
<reference evidence="2" key="2">
    <citation type="submission" date="2015-01" db="EMBL/GenBank/DDBJ databases">
        <title>Evolutionary Origins and Diversification of the Mycorrhizal Mutualists.</title>
        <authorList>
            <consortium name="DOE Joint Genome Institute"/>
            <consortium name="Mycorrhizal Genomics Consortium"/>
            <person name="Kohler A."/>
            <person name="Kuo A."/>
            <person name="Nagy L.G."/>
            <person name="Floudas D."/>
            <person name="Copeland A."/>
            <person name="Barry K.W."/>
            <person name="Cichocki N."/>
            <person name="Veneault-Fourrey C."/>
            <person name="LaButti K."/>
            <person name="Lindquist E.A."/>
            <person name="Lipzen A."/>
            <person name="Lundell T."/>
            <person name="Morin E."/>
            <person name="Murat C."/>
            <person name="Riley R."/>
            <person name="Ohm R."/>
            <person name="Sun H."/>
            <person name="Tunlid A."/>
            <person name="Henrissat B."/>
            <person name="Grigoriev I.V."/>
            <person name="Hibbett D.S."/>
            <person name="Martin F."/>
        </authorList>
    </citation>
    <scope>NUCLEOTIDE SEQUENCE [LARGE SCALE GENOMIC DNA]</scope>
    <source>
        <strain evidence="2">Marx 270</strain>
    </source>
</reference>
<accession>A0A0C3JXJ5</accession>
<dbReference type="HOGENOM" id="CLU_2400597_0_0_1"/>
<sequence>MRKTRRYLRHQWVWRRQRVRAGRALGRRRVVQGVHVKSGLESAKRMEDGICRLLEPAGCRWDASFHPKSSLVRLGRNLQVAWDNEERYQWGMN</sequence>
<dbReference type="EMBL" id="KN831983">
    <property type="protein sequence ID" value="KIO02137.1"/>
    <property type="molecule type" value="Genomic_DNA"/>
</dbReference>
<dbReference type="AlphaFoldDB" id="A0A0C3JXJ5"/>
<reference evidence="1 2" key="1">
    <citation type="submission" date="2014-04" db="EMBL/GenBank/DDBJ databases">
        <authorList>
            <consortium name="DOE Joint Genome Institute"/>
            <person name="Kuo A."/>
            <person name="Kohler A."/>
            <person name="Costa M.D."/>
            <person name="Nagy L.G."/>
            <person name="Floudas D."/>
            <person name="Copeland A."/>
            <person name="Barry K.W."/>
            <person name="Cichocki N."/>
            <person name="Veneault-Fourrey C."/>
            <person name="LaButti K."/>
            <person name="Lindquist E.A."/>
            <person name="Lipzen A."/>
            <person name="Lundell T."/>
            <person name="Morin E."/>
            <person name="Murat C."/>
            <person name="Sun H."/>
            <person name="Tunlid A."/>
            <person name="Henrissat B."/>
            <person name="Grigoriev I.V."/>
            <person name="Hibbett D.S."/>
            <person name="Martin F."/>
            <person name="Nordberg H.P."/>
            <person name="Cantor M.N."/>
            <person name="Hua S.X."/>
        </authorList>
    </citation>
    <scope>NUCLEOTIDE SEQUENCE [LARGE SCALE GENOMIC DNA]</scope>
    <source>
        <strain evidence="1 2">Marx 270</strain>
    </source>
</reference>
<dbReference type="InParanoid" id="A0A0C3JXJ5"/>
<organism evidence="1 2">
    <name type="scientific">Pisolithus tinctorius Marx 270</name>
    <dbReference type="NCBI Taxonomy" id="870435"/>
    <lineage>
        <taxon>Eukaryota</taxon>
        <taxon>Fungi</taxon>
        <taxon>Dikarya</taxon>
        <taxon>Basidiomycota</taxon>
        <taxon>Agaricomycotina</taxon>
        <taxon>Agaricomycetes</taxon>
        <taxon>Agaricomycetidae</taxon>
        <taxon>Boletales</taxon>
        <taxon>Sclerodermatineae</taxon>
        <taxon>Pisolithaceae</taxon>
        <taxon>Pisolithus</taxon>
    </lineage>
</organism>
<evidence type="ECO:0000313" key="1">
    <source>
        <dbReference type="EMBL" id="KIO02137.1"/>
    </source>
</evidence>
<evidence type="ECO:0000313" key="2">
    <source>
        <dbReference type="Proteomes" id="UP000054217"/>
    </source>
</evidence>
<name>A0A0C3JXJ5_PISTI</name>
<proteinExistence type="predicted"/>
<keyword evidence="2" id="KW-1185">Reference proteome</keyword>
<dbReference type="Proteomes" id="UP000054217">
    <property type="component" value="Unassembled WGS sequence"/>
</dbReference>